<accession>A0AAV6FKU3</accession>
<name>A0AAV6FKU3_9TELE</name>
<dbReference type="EMBL" id="JADWDJ010000023">
    <property type="protein sequence ID" value="KAG5262236.1"/>
    <property type="molecule type" value="Genomic_DNA"/>
</dbReference>
<protein>
    <submittedName>
        <fullName evidence="1">Uncharacterized protein</fullName>
    </submittedName>
</protein>
<organism evidence="1 2">
    <name type="scientific">Alosa alosa</name>
    <name type="common">allis shad</name>
    <dbReference type="NCBI Taxonomy" id="278164"/>
    <lineage>
        <taxon>Eukaryota</taxon>
        <taxon>Metazoa</taxon>
        <taxon>Chordata</taxon>
        <taxon>Craniata</taxon>
        <taxon>Vertebrata</taxon>
        <taxon>Euteleostomi</taxon>
        <taxon>Actinopterygii</taxon>
        <taxon>Neopterygii</taxon>
        <taxon>Teleostei</taxon>
        <taxon>Clupei</taxon>
        <taxon>Clupeiformes</taxon>
        <taxon>Clupeoidei</taxon>
        <taxon>Clupeidae</taxon>
        <taxon>Alosa</taxon>
    </lineage>
</organism>
<proteinExistence type="predicted"/>
<keyword evidence="2" id="KW-1185">Reference proteome</keyword>
<feature type="non-terminal residue" evidence="1">
    <location>
        <position position="1"/>
    </location>
</feature>
<sequence>IIPSENIKPKAGGSSVVRLSVCSLHCIDPLLLSAAGLGRRRTPELDGKQGLTEFDQMERERVHKCTGLTSSASQSGKSAHNDHFIPELRWSSTDGDVFNDCLTGRGRQRMGRGVGGLDVLDDDRMS</sequence>
<dbReference type="AlphaFoldDB" id="A0AAV6FKU3"/>
<dbReference type="Proteomes" id="UP000823561">
    <property type="component" value="Chromosome 23"/>
</dbReference>
<evidence type="ECO:0000313" key="1">
    <source>
        <dbReference type="EMBL" id="KAG5262236.1"/>
    </source>
</evidence>
<reference evidence="1" key="1">
    <citation type="submission" date="2020-10" db="EMBL/GenBank/DDBJ databases">
        <title>Chromosome-scale genome assembly of the Allis shad, Alosa alosa.</title>
        <authorList>
            <person name="Margot Z."/>
            <person name="Christophe K."/>
            <person name="Cabau C."/>
            <person name="Louis A."/>
            <person name="Berthelot C."/>
            <person name="Parey E."/>
            <person name="Roest Crollius H."/>
            <person name="Montfort J."/>
            <person name="Robinson-Rechavi M."/>
            <person name="Bucao C."/>
            <person name="Bouchez O."/>
            <person name="Gislard M."/>
            <person name="Lluch J."/>
            <person name="Milhes M."/>
            <person name="Lampietro C."/>
            <person name="Lopez Roques C."/>
            <person name="Donnadieu C."/>
            <person name="Braasch I."/>
            <person name="Desvignes T."/>
            <person name="Postlethwait J."/>
            <person name="Bobe J."/>
            <person name="Guiguen Y."/>
        </authorList>
    </citation>
    <scope>NUCLEOTIDE SEQUENCE</scope>
    <source>
        <strain evidence="1">M-15738</strain>
        <tissue evidence="1">Blood</tissue>
    </source>
</reference>
<comment type="caution">
    <text evidence="1">The sequence shown here is derived from an EMBL/GenBank/DDBJ whole genome shotgun (WGS) entry which is preliminary data.</text>
</comment>
<gene>
    <name evidence="1" type="ORF">AALO_G00293690</name>
</gene>
<evidence type="ECO:0000313" key="2">
    <source>
        <dbReference type="Proteomes" id="UP000823561"/>
    </source>
</evidence>